<dbReference type="OrthoDB" id="3175255at2759"/>
<sequence>MTFTTSLRRRSAFQIIDLDRKTKQLEDVLVNLQSCSDAVDENDIKRTQAFKANREVTENAIKRLKQEHDLVVDRRAKVNKIIEGLVQAIAKAKRRLVSTHNIRNQSYADLFKKGVPKNQLVSAIEISTNMLEKESLQASELLADLPLLWEPEQ</sequence>
<keyword evidence="2" id="KW-1185">Reference proteome</keyword>
<dbReference type="Proteomes" id="UP000271889">
    <property type="component" value="Unassembled WGS sequence"/>
</dbReference>
<reference evidence="1 2" key="1">
    <citation type="submission" date="2018-11" db="EMBL/GenBank/DDBJ databases">
        <authorList>
            <consortium name="Pathogen Informatics"/>
        </authorList>
    </citation>
    <scope>NUCLEOTIDE SEQUENCE [LARGE SCALE GENOMIC DNA]</scope>
</reference>
<dbReference type="AlphaFoldDB" id="A0A3P6RNW9"/>
<accession>A0A3P6RNW9</accession>
<name>A0A3P6RNW9_CYLGO</name>
<evidence type="ECO:0000313" key="2">
    <source>
        <dbReference type="Proteomes" id="UP000271889"/>
    </source>
</evidence>
<gene>
    <name evidence="1" type="ORF">CGOC_LOCUS5713</name>
</gene>
<protein>
    <submittedName>
        <fullName evidence="1">Uncharacterized protein</fullName>
    </submittedName>
</protein>
<proteinExistence type="predicted"/>
<organism evidence="1 2">
    <name type="scientific">Cylicostephanus goldi</name>
    <name type="common">Nematode worm</name>
    <dbReference type="NCBI Taxonomy" id="71465"/>
    <lineage>
        <taxon>Eukaryota</taxon>
        <taxon>Metazoa</taxon>
        <taxon>Ecdysozoa</taxon>
        <taxon>Nematoda</taxon>
        <taxon>Chromadorea</taxon>
        <taxon>Rhabditida</taxon>
        <taxon>Rhabditina</taxon>
        <taxon>Rhabditomorpha</taxon>
        <taxon>Strongyloidea</taxon>
        <taxon>Strongylidae</taxon>
        <taxon>Cylicostephanus</taxon>
    </lineage>
</organism>
<dbReference type="EMBL" id="UYRV01017673">
    <property type="protein sequence ID" value="VDK63526.1"/>
    <property type="molecule type" value="Genomic_DNA"/>
</dbReference>
<evidence type="ECO:0000313" key="1">
    <source>
        <dbReference type="EMBL" id="VDK63526.1"/>
    </source>
</evidence>